<evidence type="ECO:0000313" key="3">
    <source>
        <dbReference type="Proteomes" id="UP000193104"/>
    </source>
</evidence>
<name>A0A1X1D8U4_9GAMM</name>
<accession>A0A1X1D8U4</accession>
<keyword evidence="3" id="KW-1185">Reference proteome</keyword>
<evidence type="ECO:0008006" key="4">
    <source>
        <dbReference type="Google" id="ProtNLM"/>
    </source>
</evidence>
<comment type="caution">
    <text evidence="2">The sequence shown here is derived from an EMBL/GenBank/DDBJ whole genome shotgun (WGS) entry which is preliminary data.</text>
</comment>
<evidence type="ECO:0000256" key="1">
    <source>
        <dbReference type="SAM" id="SignalP"/>
    </source>
</evidence>
<dbReference type="STRING" id="1076551.HA48_11105"/>
<dbReference type="EMBL" id="MLFS01000027">
    <property type="protein sequence ID" value="ORM73103.1"/>
    <property type="molecule type" value="Genomic_DNA"/>
</dbReference>
<dbReference type="AlphaFoldDB" id="A0A1X1D8U4"/>
<proteinExistence type="predicted"/>
<feature type="chain" id="PRO_5010882323" description="Secreted protein" evidence="1">
    <location>
        <begin position="20"/>
        <end position="83"/>
    </location>
</feature>
<dbReference type="Proteomes" id="UP000193104">
    <property type="component" value="Unassembled WGS sequence"/>
</dbReference>
<protein>
    <recommendedName>
        <fullName evidence="4">Secreted protein</fullName>
    </recommendedName>
</protein>
<reference evidence="2 3" key="1">
    <citation type="journal article" date="2017" name="Antonie Van Leeuwenhoek">
        <title>Phylogenomic resolution of the bacterial genus Pantoea and its relationship with Erwinia and Tatumella.</title>
        <authorList>
            <person name="Palmer M."/>
            <person name="Steenkamp E.T."/>
            <person name="Coetzee M.P."/>
            <person name="Chan W.Y."/>
            <person name="van Zyl E."/>
            <person name="De Maayer P."/>
            <person name="Coutinho T.A."/>
            <person name="Blom J."/>
            <person name="Smits T.H."/>
            <person name="Duffy B."/>
            <person name="Venter S.N."/>
        </authorList>
    </citation>
    <scope>NUCLEOTIDE SEQUENCE [LARGE SCALE GENOMIC DNA]</scope>
    <source>
        <strain evidence="2 3">LMG 26277</strain>
    </source>
</reference>
<organism evidence="2 3">
    <name type="scientific">Pantoea wallisii</name>
    <dbReference type="NCBI Taxonomy" id="1076551"/>
    <lineage>
        <taxon>Bacteria</taxon>
        <taxon>Pseudomonadati</taxon>
        <taxon>Pseudomonadota</taxon>
        <taxon>Gammaproteobacteria</taxon>
        <taxon>Enterobacterales</taxon>
        <taxon>Erwiniaceae</taxon>
        <taxon>Pantoea</taxon>
    </lineage>
</organism>
<feature type="signal peptide" evidence="1">
    <location>
        <begin position="1"/>
        <end position="19"/>
    </location>
</feature>
<evidence type="ECO:0000313" key="2">
    <source>
        <dbReference type="EMBL" id="ORM73103.1"/>
    </source>
</evidence>
<sequence length="83" mass="8778">MTRALLLAIGLAIATPAGAATTTGSIAVSLTIFSRCDISRQNEQTLPSVACGGHTSAQPRVTQSVISRDAQRREIARLVTIEW</sequence>
<gene>
    <name evidence="2" type="ORF">HA48_11105</name>
</gene>
<keyword evidence="1" id="KW-0732">Signal</keyword>
<dbReference type="OrthoDB" id="6519995at2"/>
<dbReference type="RefSeq" id="WP_128601392.1">
    <property type="nucleotide sequence ID" value="NZ_MLFS01000027.1"/>
</dbReference>